<dbReference type="InterPro" id="IPR027417">
    <property type="entry name" value="P-loop_NTPase"/>
</dbReference>
<dbReference type="SUPFAM" id="SSF52540">
    <property type="entry name" value="P-loop containing nucleoside triphosphate hydrolases"/>
    <property type="match status" value="1"/>
</dbReference>
<evidence type="ECO:0000256" key="5">
    <source>
        <dbReference type="ARBA" id="ARBA00022989"/>
    </source>
</evidence>
<protein>
    <submittedName>
        <fullName evidence="11">Leukotoxin translocation ATP-binding protein LktB</fullName>
        <ecNumber evidence="11">3.6.3.43</ecNumber>
    </submittedName>
</protein>
<keyword evidence="4 11" id="KW-0067">ATP-binding</keyword>
<feature type="domain" description="ABC transmembrane type-1" evidence="9">
    <location>
        <begin position="145"/>
        <end position="424"/>
    </location>
</feature>
<dbReference type="FunFam" id="3.40.50.300:FF:000218">
    <property type="entry name" value="Multidrug ABC transporter ATP-binding protein"/>
    <property type="match status" value="1"/>
</dbReference>
<dbReference type="SMART" id="SM00382">
    <property type="entry name" value="AAA"/>
    <property type="match status" value="1"/>
</dbReference>
<dbReference type="GO" id="GO:0006508">
    <property type="term" value="P:proteolysis"/>
    <property type="evidence" value="ECO:0007669"/>
    <property type="project" value="InterPro"/>
</dbReference>
<dbReference type="GO" id="GO:0016887">
    <property type="term" value="F:ATP hydrolysis activity"/>
    <property type="evidence" value="ECO:0007669"/>
    <property type="project" value="InterPro"/>
</dbReference>
<keyword evidence="11" id="KW-0378">Hydrolase</keyword>
<dbReference type="SUPFAM" id="SSF90123">
    <property type="entry name" value="ABC transporter transmembrane region"/>
    <property type="match status" value="1"/>
</dbReference>
<dbReference type="CDD" id="cd18588">
    <property type="entry name" value="ABC_6TM_CyaB_HlyB_like"/>
    <property type="match status" value="1"/>
</dbReference>
<evidence type="ECO:0000259" key="9">
    <source>
        <dbReference type="PROSITE" id="PS50929"/>
    </source>
</evidence>
<dbReference type="Pfam" id="PF00005">
    <property type="entry name" value="ABC_tran"/>
    <property type="match status" value="1"/>
</dbReference>
<dbReference type="InterPro" id="IPR005074">
    <property type="entry name" value="Peptidase_C39"/>
</dbReference>
<evidence type="ECO:0000256" key="1">
    <source>
        <dbReference type="ARBA" id="ARBA00004651"/>
    </source>
</evidence>
<evidence type="ECO:0000259" key="10">
    <source>
        <dbReference type="PROSITE" id="PS50990"/>
    </source>
</evidence>
<keyword evidence="3" id="KW-0547">Nucleotide-binding</keyword>
<keyword evidence="6 7" id="KW-0472">Membrane</keyword>
<feature type="transmembrane region" description="Helical" evidence="7">
    <location>
        <begin position="174"/>
        <end position="196"/>
    </location>
</feature>
<dbReference type="Pfam" id="PF00664">
    <property type="entry name" value="ABC_membrane"/>
    <property type="match status" value="1"/>
</dbReference>
<keyword evidence="12" id="KW-1185">Reference proteome</keyword>
<organism evidence="11 12">
    <name type="scientific">Campylobacter hominis (strain ATCC BAA-381 / DSM 21671 / CCUG 45161 / LMG 19568 / NCTC 13146 / CH001A)</name>
    <dbReference type="NCBI Taxonomy" id="360107"/>
    <lineage>
        <taxon>Bacteria</taxon>
        <taxon>Pseudomonadati</taxon>
        <taxon>Campylobacterota</taxon>
        <taxon>Epsilonproteobacteria</taxon>
        <taxon>Campylobacterales</taxon>
        <taxon>Campylobacteraceae</taxon>
        <taxon>Campylobacter</taxon>
    </lineage>
</organism>
<feature type="transmembrane region" description="Helical" evidence="7">
    <location>
        <begin position="258"/>
        <end position="277"/>
    </location>
</feature>
<evidence type="ECO:0000256" key="6">
    <source>
        <dbReference type="ARBA" id="ARBA00023136"/>
    </source>
</evidence>
<dbReference type="InterPro" id="IPR003593">
    <property type="entry name" value="AAA+_ATPase"/>
</dbReference>
<dbReference type="InterPro" id="IPR036640">
    <property type="entry name" value="ABC1_TM_sf"/>
</dbReference>
<comment type="subcellular location">
    <subcellularLocation>
        <location evidence="1">Cell membrane</location>
        <topology evidence="1">Multi-pass membrane protein</topology>
    </subcellularLocation>
</comment>
<dbReference type="STRING" id="360107.CHAB381_1446"/>
<dbReference type="InterPro" id="IPR010132">
    <property type="entry name" value="ATPase_T1SS_HlyB"/>
</dbReference>
<dbReference type="InterPro" id="IPR039421">
    <property type="entry name" value="Type_1_exporter"/>
</dbReference>
<evidence type="ECO:0000313" key="12">
    <source>
        <dbReference type="Proteomes" id="UP000002407"/>
    </source>
</evidence>
<dbReference type="EC" id="3.6.3.43" evidence="11"/>
<evidence type="ECO:0000259" key="8">
    <source>
        <dbReference type="PROSITE" id="PS50893"/>
    </source>
</evidence>
<dbReference type="GO" id="GO:0030253">
    <property type="term" value="P:protein secretion by the type I secretion system"/>
    <property type="evidence" value="ECO:0007669"/>
    <property type="project" value="InterPro"/>
</dbReference>
<dbReference type="PROSITE" id="PS50893">
    <property type="entry name" value="ABC_TRANSPORTER_2"/>
    <property type="match status" value="1"/>
</dbReference>
<keyword evidence="5 7" id="KW-1133">Transmembrane helix</keyword>
<dbReference type="GO" id="GO:0008233">
    <property type="term" value="F:peptidase activity"/>
    <property type="evidence" value="ECO:0007669"/>
    <property type="project" value="InterPro"/>
</dbReference>
<evidence type="ECO:0000256" key="4">
    <source>
        <dbReference type="ARBA" id="ARBA00022840"/>
    </source>
</evidence>
<evidence type="ECO:0000256" key="7">
    <source>
        <dbReference type="SAM" id="Phobius"/>
    </source>
</evidence>
<keyword evidence="2 7" id="KW-0812">Transmembrane</keyword>
<evidence type="ECO:0000313" key="11">
    <source>
        <dbReference type="EMBL" id="ABS50954.1"/>
    </source>
</evidence>
<dbReference type="InterPro" id="IPR017871">
    <property type="entry name" value="ABC_transporter-like_CS"/>
</dbReference>
<dbReference type="GO" id="GO:0030256">
    <property type="term" value="C:type I protein secretion system complex"/>
    <property type="evidence" value="ECO:0007669"/>
    <property type="project" value="InterPro"/>
</dbReference>
<dbReference type="GO" id="GO:0140359">
    <property type="term" value="F:ABC-type transporter activity"/>
    <property type="evidence" value="ECO:0007669"/>
    <property type="project" value="InterPro"/>
</dbReference>
<dbReference type="Proteomes" id="UP000002407">
    <property type="component" value="Chromosome"/>
</dbReference>
<dbReference type="AlphaFoldDB" id="A7I394"/>
<gene>
    <name evidence="11" type="ordered locus">CHAB381_1446</name>
</gene>
<dbReference type="Pfam" id="PF03412">
    <property type="entry name" value="Peptidase_C39"/>
    <property type="match status" value="1"/>
</dbReference>
<dbReference type="EMBL" id="CP000776">
    <property type="protein sequence ID" value="ABS50954.1"/>
    <property type="molecule type" value="Genomic_DNA"/>
</dbReference>
<evidence type="ECO:0000256" key="2">
    <source>
        <dbReference type="ARBA" id="ARBA00022692"/>
    </source>
</evidence>
<feature type="transmembrane region" description="Helical" evidence="7">
    <location>
        <begin position="283"/>
        <end position="303"/>
    </location>
</feature>
<dbReference type="GO" id="GO:0005886">
    <property type="term" value="C:plasma membrane"/>
    <property type="evidence" value="ECO:0007669"/>
    <property type="project" value="UniProtKB-SubCell"/>
</dbReference>
<accession>A7I394</accession>
<dbReference type="Gene3D" id="1.20.1560.10">
    <property type="entry name" value="ABC transporter type 1, transmembrane domain"/>
    <property type="match status" value="1"/>
</dbReference>
<dbReference type="PANTHER" id="PTHR24221:SF647">
    <property type="entry name" value="BLL6336 PROTEIN"/>
    <property type="match status" value="1"/>
</dbReference>
<dbReference type="PROSITE" id="PS50929">
    <property type="entry name" value="ABC_TM1F"/>
    <property type="match status" value="1"/>
</dbReference>
<proteinExistence type="predicted"/>
<dbReference type="InterPro" id="IPR003439">
    <property type="entry name" value="ABC_transporter-like_ATP-bd"/>
</dbReference>
<sequence>MRTALQALALITQINRIPFDSKEIINKFALNTNEPSIDELTRIAKYLEFKAKIKNISEISKYKPPFIAQSKQNTYFVIFQILEDGSFLIYDGGSSLKKINKDEMNEISNSKIIVLAHKALNSQVKFGFAWFYKKMLKFKFIIFEVLLASFIMQLFGLVTPLFTQVVLDKVLTHHSISTLNVIAVAFFAVIIFEMLLSLTRNYIFAHTTTKIDAQLGSELFLHLLLLPMTYFENRKVGNIAARVRELDSIRDFIANKSVTVLLDLLFSFVFVIMMLLYSVKLTLIAIAFVSVIALIYFFITPMLRARLNDKFEMGARSNSYLIESITGMQTVKSLAIEGGMQRNWEDYLAKYVKSSFNLSNLSNIASGFANALSKLMTLSILYFGVGLVIEGKLSVGQLIAFQMFAGQFASPVMRLVGLWNEFQQAIISVDKLGDILNTPTEQTTNKPISLNKVRGEIKFENVSFRYNPGSNLVLKNLSFKIDANKSVGIVGKSGSGKSTITKLIERLYLQNDGAIYIDDIDIRHLNPYILRQNIGVVLQENYLFSGTIRENISYAKADASMDEIIKVAKISGAHDFIKELSSGYDTIVGERGSSLSGGQKQRIAIARAIISNPKILIFDEATSALDYESEKAITENLNKIKENRTFIIIAHRLSTIRNCDEIIVIDKGEIKERGSHDELVAKNGYYKKLLDAQAGLNHV</sequence>
<dbReference type="KEGG" id="cha:CHAB381_1446"/>
<dbReference type="RefSeq" id="WP_012109288.1">
    <property type="nucleotide sequence ID" value="NC_009714.1"/>
</dbReference>
<dbReference type="eggNOG" id="COG2274">
    <property type="taxonomic scope" value="Bacteria"/>
</dbReference>
<dbReference type="OrthoDB" id="9760168at2"/>
<dbReference type="Gene3D" id="3.90.70.10">
    <property type="entry name" value="Cysteine proteinases"/>
    <property type="match status" value="1"/>
</dbReference>
<feature type="domain" description="ABC transporter" evidence="8">
    <location>
        <begin position="457"/>
        <end position="692"/>
    </location>
</feature>
<name>A7I394_CAMHC</name>
<feature type="domain" description="Peptidase C39" evidence="10">
    <location>
        <begin position="2"/>
        <end position="115"/>
    </location>
</feature>
<evidence type="ECO:0000256" key="3">
    <source>
        <dbReference type="ARBA" id="ARBA00022741"/>
    </source>
</evidence>
<dbReference type="PROSITE" id="PS50990">
    <property type="entry name" value="PEPTIDASE_C39"/>
    <property type="match status" value="1"/>
</dbReference>
<dbReference type="NCBIfam" id="TIGR01846">
    <property type="entry name" value="type_I_sec_HlyB"/>
    <property type="match status" value="1"/>
</dbReference>
<dbReference type="PROSITE" id="PS00211">
    <property type="entry name" value="ABC_TRANSPORTER_1"/>
    <property type="match status" value="1"/>
</dbReference>
<feature type="transmembrane region" description="Helical" evidence="7">
    <location>
        <begin position="140"/>
        <end position="162"/>
    </location>
</feature>
<dbReference type="GO" id="GO:0034040">
    <property type="term" value="F:ATPase-coupled lipid transmembrane transporter activity"/>
    <property type="evidence" value="ECO:0007669"/>
    <property type="project" value="TreeGrafter"/>
</dbReference>
<dbReference type="GO" id="GO:0005524">
    <property type="term" value="F:ATP binding"/>
    <property type="evidence" value="ECO:0007669"/>
    <property type="project" value="UniProtKB-KW"/>
</dbReference>
<dbReference type="HOGENOM" id="CLU_000604_95_4_7"/>
<dbReference type="Gene3D" id="3.40.50.300">
    <property type="entry name" value="P-loop containing nucleotide triphosphate hydrolases"/>
    <property type="match status" value="1"/>
</dbReference>
<reference evidence="12" key="1">
    <citation type="submission" date="2007-07" db="EMBL/GenBank/DDBJ databases">
        <title>Complete genome sequence of Campylobacter hominis ATCC BAA-381, a commensal isolated from the human gastrointestinal tract.</title>
        <authorList>
            <person name="Fouts D.E."/>
            <person name="Mongodin E.F."/>
            <person name="Puiu D."/>
            <person name="Sebastian Y."/>
            <person name="Miller W.G."/>
            <person name="Mandrell R.E."/>
            <person name="Nelson K.E."/>
        </authorList>
    </citation>
    <scope>NUCLEOTIDE SEQUENCE [LARGE SCALE GENOMIC DNA]</scope>
    <source>
        <strain evidence="12">ATCC BAA-381 / LMG 19568 / NCTC 13146 / CH001A</strain>
    </source>
</reference>
<dbReference type="PANTHER" id="PTHR24221">
    <property type="entry name" value="ATP-BINDING CASSETTE SUB-FAMILY B"/>
    <property type="match status" value="1"/>
</dbReference>
<dbReference type="InterPro" id="IPR011527">
    <property type="entry name" value="ABC1_TM_dom"/>
</dbReference>